<organism evidence="3">
    <name type="scientific">Fusarium oxysporum f. sp. melonis 26406</name>
    <dbReference type="NCBI Taxonomy" id="1089452"/>
    <lineage>
        <taxon>Eukaryota</taxon>
        <taxon>Fungi</taxon>
        <taxon>Dikarya</taxon>
        <taxon>Ascomycota</taxon>
        <taxon>Pezizomycotina</taxon>
        <taxon>Sordariomycetes</taxon>
        <taxon>Hypocreomycetidae</taxon>
        <taxon>Hypocreales</taxon>
        <taxon>Nectriaceae</taxon>
        <taxon>Fusarium</taxon>
        <taxon>Fusarium oxysporum species complex</taxon>
    </lineage>
</organism>
<feature type="transmembrane region" description="Helical" evidence="2">
    <location>
        <begin position="23"/>
        <end position="46"/>
    </location>
</feature>
<evidence type="ECO:0000256" key="2">
    <source>
        <dbReference type="SAM" id="Phobius"/>
    </source>
</evidence>
<proteinExistence type="predicted"/>
<feature type="compositionally biased region" description="Polar residues" evidence="1">
    <location>
        <begin position="61"/>
        <end position="76"/>
    </location>
</feature>
<dbReference type="Proteomes" id="UP000030703">
    <property type="component" value="Unassembled WGS sequence"/>
</dbReference>
<reference evidence="3" key="2">
    <citation type="submission" date="2014-02" db="EMBL/GenBank/DDBJ databases">
        <title>Annotation of the Genome Sequence of Fusarium oxysporum f. sp. melonis 26406.</title>
        <authorList>
            <consortium name="The Broad Institute Genomics Platform"/>
            <person name="Ma L.-J."/>
            <person name="Corby-Kistler H."/>
            <person name="Broz K."/>
            <person name="Gale L.R."/>
            <person name="Jonkers W."/>
            <person name="O'Donnell K."/>
            <person name="Ploetz R."/>
            <person name="Steinberg C."/>
            <person name="Schwartz D.C."/>
            <person name="VanEtten H."/>
            <person name="Zhou S."/>
            <person name="Young S.K."/>
            <person name="Zeng Q."/>
            <person name="Gargeya S."/>
            <person name="Fitzgerald M."/>
            <person name="Abouelleil A."/>
            <person name="Alvarado L."/>
            <person name="Chapman S.B."/>
            <person name="Gainer-Dewar J."/>
            <person name="Goldberg J."/>
            <person name="Griggs A."/>
            <person name="Gujja S."/>
            <person name="Hansen M."/>
            <person name="Howarth C."/>
            <person name="Imamovic A."/>
            <person name="Ireland A."/>
            <person name="Larimer J."/>
            <person name="McCowan C."/>
            <person name="Murphy C."/>
            <person name="Pearson M."/>
            <person name="Poon T.W."/>
            <person name="Priest M."/>
            <person name="Roberts A."/>
            <person name="Saif S."/>
            <person name="Shea T."/>
            <person name="Sykes S."/>
            <person name="Wortman J."/>
            <person name="Nusbaum C."/>
            <person name="Birren B."/>
        </authorList>
    </citation>
    <scope>NUCLEOTIDE SEQUENCE</scope>
    <source>
        <strain evidence="3">26406</strain>
    </source>
</reference>
<dbReference type="EMBL" id="KI980852">
    <property type="protein sequence ID" value="EXK23463.1"/>
    <property type="molecule type" value="Genomic_DNA"/>
</dbReference>
<dbReference type="HOGENOM" id="CLU_128318_0_0_1"/>
<keyword evidence="2" id="KW-0812">Transmembrane</keyword>
<feature type="region of interest" description="Disordered" evidence="1">
    <location>
        <begin position="59"/>
        <end position="91"/>
    </location>
</feature>
<accession>W9Z5C5</accession>
<dbReference type="VEuPathDB" id="FungiDB:FOMG_19757"/>
<keyword evidence="2" id="KW-0472">Membrane</keyword>
<gene>
    <name evidence="3" type="ORF">FOMG_19757</name>
</gene>
<keyword evidence="2" id="KW-1133">Transmembrane helix</keyword>
<protein>
    <submittedName>
        <fullName evidence="3">Uncharacterized protein</fullName>
    </submittedName>
</protein>
<name>W9Z5C5_FUSOX</name>
<evidence type="ECO:0000256" key="1">
    <source>
        <dbReference type="SAM" id="MobiDB-lite"/>
    </source>
</evidence>
<evidence type="ECO:0000313" key="3">
    <source>
        <dbReference type="EMBL" id="EXK23463.1"/>
    </source>
</evidence>
<sequence>MPAISNTTPDYPNSDNQNSNHTLLGWLPVSITVSLLIAVVLFLMFIPRLYGLVRYGRTAGTVGSSSSRGPVSTESASTKDRDLPHLDAIAPPKTGKEMRLELTDEAHVSWAMLSSDTICAICLEGIQDTDM</sequence>
<feature type="non-terminal residue" evidence="3">
    <location>
        <position position="131"/>
    </location>
</feature>
<reference evidence="3" key="1">
    <citation type="submission" date="2012-04" db="EMBL/GenBank/DDBJ databases">
        <title>The Genome Sequence of Fusarium oxysporum melonis.</title>
        <authorList>
            <consortium name="The Broad Institute Genome Sequencing Platform"/>
            <person name="Ma L.-J."/>
            <person name="Gale L.R."/>
            <person name="Schwartz D.C."/>
            <person name="Zhou S."/>
            <person name="Corby-Kistler H."/>
            <person name="Young S.K."/>
            <person name="Zeng Q."/>
            <person name="Gargeya S."/>
            <person name="Fitzgerald M."/>
            <person name="Haas B."/>
            <person name="Abouelleil A."/>
            <person name="Alvarado L."/>
            <person name="Arachchi H.M."/>
            <person name="Berlin A."/>
            <person name="Brown A."/>
            <person name="Chapman S.B."/>
            <person name="Chen Z."/>
            <person name="Dunbar C."/>
            <person name="Freedman E."/>
            <person name="Gearin G."/>
            <person name="Goldberg J."/>
            <person name="Griggs A."/>
            <person name="Gujja S."/>
            <person name="Heiman D."/>
            <person name="Howarth C."/>
            <person name="Larson L."/>
            <person name="Lui A."/>
            <person name="MacDonald P.J.P."/>
            <person name="Montmayeur A."/>
            <person name="Murphy C."/>
            <person name="Neiman D."/>
            <person name="Pearson M."/>
            <person name="Priest M."/>
            <person name="Roberts A."/>
            <person name="Saif S."/>
            <person name="Shea T."/>
            <person name="Shenoy N."/>
            <person name="Sisk P."/>
            <person name="Stolte C."/>
            <person name="Sykes S."/>
            <person name="Wortman J."/>
            <person name="Nusbaum C."/>
            <person name="Birren B."/>
        </authorList>
    </citation>
    <scope>NUCLEOTIDE SEQUENCE</scope>
    <source>
        <strain evidence="3">26406</strain>
    </source>
</reference>
<dbReference type="AlphaFoldDB" id="W9Z5C5"/>